<protein>
    <recommendedName>
        <fullName evidence="1">CobQ/CobB/MinD/ParA nucleotide binding domain-containing protein</fullName>
    </recommendedName>
</protein>
<evidence type="ECO:0000259" key="1">
    <source>
        <dbReference type="Pfam" id="PF01656"/>
    </source>
</evidence>
<name>A0A645A364_9ZZZZ</name>
<proteinExistence type="predicted"/>
<evidence type="ECO:0000313" key="2">
    <source>
        <dbReference type="EMBL" id="MPM47629.1"/>
    </source>
</evidence>
<dbReference type="Pfam" id="PF01656">
    <property type="entry name" value="CbiA"/>
    <property type="match status" value="1"/>
</dbReference>
<dbReference type="InterPro" id="IPR050678">
    <property type="entry name" value="DNA_Partitioning_ATPase"/>
</dbReference>
<dbReference type="EMBL" id="VSSQ01011752">
    <property type="protein sequence ID" value="MPM47629.1"/>
    <property type="molecule type" value="Genomic_DNA"/>
</dbReference>
<organism evidence="2">
    <name type="scientific">bioreactor metagenome</name>
    <dbReference type="NCBI Taxonomy" id="1076179"/>
    <lineage>
        <taxon>unclassified sequences</taxon>
        <taxon>metagenomes</taxon>
        <taxon>ecological metagenomes</taxon>
    </lineage>
</organism>
<feature type="domain" description="CobQ/CobB/MinD/ParA nucleotide binding" evidence="1">
    <location>
        <begin position="9"/>
        <end position="216"/>
    </location>
</feature>
<dbReference type="PANTHER" id="PTHR13696:SF52">
    <property type="entry name" value="PARA FAMILY PROTEIN CT_582"/>
    <property type="match status" value="1"/>
</dbReference>
<sequence length="254" mass="28755">MKKETLFVAFSTQKGGVGKTTFTVLVASYLYYLKSYNVAVVDCDYPQHSISAMRKRDGEQVNSDTNYKLLAFNQFKVLGKRAYPVLCSTPENAITTAKEYLKTEPLEIDVVFFDLPGTVNSEGIINSLASMDYIFTPITADRVVLESSLSFAMTVNNLLVNNDAYRIQGLHLFWNQVDGREKTDLYSIYENTISELGLPLMKTFIPDTKRYKKEMSGEKVSVFRSTLFPADKRMIKGSNLEELVAEVGYIIKLY</sequence>
<reference evidence="2" key="1">
    <citation type="submission" date="2019-08" db="EMBL/GenBank/DDBJ databases">
        <authorList>
            <person name="Kucharzyk K."/>
            <person name="Murdoch R.W."/>
            <person name="Higgins S."/>
            <person name="Loffler F."/>
        </authorList>
    </citation>
    <scope>NUCLEOTIDE SEQUENCE</scope>
</reference>
<dbReference type="PANTHER" id="PTHR13696">
    <property type="entry name" value="P-LOOP CONTAINING NUCLEOSIDE TRIPHOSPHATE HYDROLASE"/>
    <property type="match status" value="1"/>
</dbReference>
<gene>
    <name evidence="2" type="ORF">SDC9_94340</name>
</gene>
<dbReference type="InterPro" id="IPR002586">
    <property type="entry name" value="CobQ/CobB/MinD/ParA_Nub-bd_dom"/>
</dbReference>
<dbReference type="InterPro" id="IPR027417">
    <property type="entry name" value="P-loop_NTPase"/>
</dbReference>
<dbReference type="AlphaFoldDB" id="A0A645A364"/>
<dbReference type="Gene3D" id="3.40.50.300">
    <property type="entry name" value="P-loop containing nucleotide triphosphate hydrolases"/>
    <property type="match status" value="1"/>
</dbReference>
<dbReference type="SUPFAM" id="SSF52540">
    <property type="entry name" value="P-loop containing nucleoside triphosphate hydrolases"/>
    <property type="match status" value="1"/>
</dbReference>
<accession>A0A645A364</accession>
<comment type="caution">
    <text evidence="2">The sequence shown here is derived from an EMBL/GenBank/DDBJ whole genome shotgun (WGS) entry which is preliminary data.</text>
</comment>
<dbReference type="CDD" id="cd02042">
    <property type="entry name" value="ParAB_family"/>
    <property type="match status" value="1"/>
</dbReference>